<evidence type="ECO:0000256" key="3">
    <source>
        <dbReference type="ARBA" id="ARBA00022741"/>
    </source>
</evidence>
<dbReference type="InterPro" id="IPR009080">
    <property type="entry name" value="tRNAsynth_Ia_anticodon-bd"/>
</dbReference>
<evidence type="ECO:0000256" key="6">
    <source>
        <dbReference type="ARBA" id="ARBA00023146"/>
    </source>
</evidence>
<reference evidence="11 12" key="1">
    <citation type="submission" date="2018-10" db="EMBL/GenBank/DDBJ databases">
        <title>A high-quality apple genome assembly.</title>
        <authorList>
            <person name="Hu J."/>
        </authorList>
    </citation>
    <scope>NUCLEOTIDE SEQUENCE [LARGE SCALE GENOMIC DNA]</scope>
    <source>
        <strain evidence="12">cv. HFTH1</strain>
        <tissue evidence="11">Young leaf</tissue>
    </source>
</reference>
<dbReference type="Gene3D" id="1.10.730.20">
    <property type="match status" value="1"/>
</dbReference>
<evidence type="ECO:0000259" key="9">
    <source>
        <dbReference type="Pfam" id="PF00133"/>
    </source>
</evidence>
<feature type="transmembrane region" description="Helical" evidence="8">
    <location>
        <begin position="61"/>
        <end position="84"/>
    </location>
</feature>
<evidence type="ECO:0000256" key="2">
    <source>
        <dbReference type="ARBA" id="ARBA00022598"/>
    </source>
</evidence>
<keyword evidence="8" id="KW-0472">Membrane</keyword>
<dbReference type="InterPro" id="IPR002301">
    <property type="entry name" value="Ile-tRNA-ligase"/>
</dbReference>
<keyword evidence="2" id="KW-0436">Ligase</keyword>
<accession>A0A498I5B4</accession>
<dbReference type="EC" id="6.1.1.5" evidence="1"/>
<organism evidence="11 12">
    <name type="scientific">Malus domestica</name>
    <name type="common">Apple</name>
    <name type="synonym">Pyrus malus</name>
    <dbReference type="NCBI Taxonomy" id="3750"/>
    <lineage>
        <taxon>Eukaryota</taxon>
        <taxon>Viridiplantae</taxon>
        <taxon>Streptophyta</taxon>
        <taxon>Embryophyta</taxon>
        <taxon>Tracheophyta</taxon>
        <taxon>Spermatophyta</taxon>
        <taxon>Magnoliopsida</taxon>
        <taxon>eudicotyledons</taxon>
        <taxon>Gunneridae</taxon>
        <taxon>Pentapetalae</taxon>
        <taxon>rosids</taxon>
        <taxon>fabids</taxon>
        <taxon>Rosales</taxon>
        <taxon>Rosaceae</taxon>
        <taxon>Amygdaloideae</taxon>
        <taxon>Maleae</taxon>
        <taxon>Malus</taxon>
    </lineage>
</organism>
<dbReference type="PANTHER" id="PTHR42765:SF1">
    <property type="entry name" value="ISOLEUCINE--TRNA LIGASE, MITOCHONDRIAL"/>
    <property type="match status" value="1"/>
</dbReference>
<evidence type="ECO:0000313" key="12">
    <source>
        <dbReference type="Proteomes" id="UP000290289"/>
    </source>
</evidence>
<name>A0A498I5B4_MALDO</name>
<dbReference type="GO" id="GO:0006428">
    <property type="term" value="P:isoleucyl-tRNA aminoacylation"/>
    <property type="evidence" value="ECO:0007669"/>
    <property type="project" value="InterPro"/>
</dbReference>
<dbReference type="GO" id="GO:0004822">
    <property type="term" value="F:isoleucine-tRNA ligase activity"/>
    <property type="evidence" value="ECO:0007669"/>
    <property type="project" value="UniProtKB-EC"/>
</dbReference>
<dbReference type="STRING" id="3750.A0A498I5B4"/>
<keyword evidence="6" id="KW-0030">Aminoacyl-tRNA synthetase</keyword>
<proteinExistence type="predicted"/>
<evidence type="ECO:0000313" key="11">
    <source>
        <dbReference type="EMBL" id="RXH78696.1"/>
    </source>
</evidence>
<keyword evidence="5" id="KW-0648">Protein biosynthesis</keyword>
<dbReference type="Pfam" id="PF00133">
    <property type="entry name" value="tRNA-synt_1"/>
    <property type="match status" value="2"/>
</dbReference>
<gene>
    <name evidence="11" type="ORF">DVH24_002214</name>
</gene>
<keyword evidence="8" id="KW-1133">Transmembrane helix</keyword>
<dbReference type="SUPFAM" id="SSF50677">
    <property type="entry name" value="ValRS/IleRS/LeuRS editing domain"/>
    <property type="match status" value="1"/>
</dbReference>
<dbReference type="Pfam" id="PF08264">
    <property type="entry name" value="Anticodon_1"/>
    <property type="match status" value="1"/>
</dbReference>
<dbReference type="InterPro" id="IPR014729">
    <property type="entry name" value="Rossmann-like_a/b/a_fold"/>
</dbReference>
<dbReference type="Proteomes" id="UP000290289">
    <property type="component" value="Chromosome 13"/>
</dbReference>
<dbReference type="Gene3D" id="3.90.740.10">
    <property type="entry name" value="Valyl/Leucyl/Isoleucyl-tRNA synthetase, editing domain"/>
    <property type="match status" value="1"/>
</dbReference>
<evidence type="ECO:0000256" key="4">
    <source>
        <dbReference type="ARBA" id="ARBA00022840"/>
    </source>
</evidence>
<dbReference type="GO" id="GO:0005524">
    <property type="term" value="F:ATP binding"/>
    <property type="evidence" value="ECO:0007669"/>
    <property type="project" value="UniProtKB-KW"/>
</dbReference>
<dbReference type="EMBL" id="RDQH01000339">
    <property type="protein sequence ID" value="RXH78696.1"/>
    <property type="molecule type" value="Genomic_DNA"/>
</dbReference>
<dbReference type="SUPFAM" id="SSF52374">
    <property type="entry name" value="Nucleotidylyl transferase"/>
    <property type="match status" value="1"/>
</dbReference>
<dbReference type="InterPro" id="IPR009008">
    <property type="entry name" value="Val/Leu/Ile-tRNA-synth_edit"/>
</dbReference>
<dbReference type="Gene3D" id="3.40.50.620">
    <property type="entry name" value="HUPs"/>
    <property type="match status" value="2"/>
</dbReference>
<protein>
    <recommendedName>
        <fullName evidence="1">isoleucine--tRNA ligase</fullName>
        <ecNumber evidence="1">6.1.1.5</ecNumber>
    </recommendedName>
    <alternativeName>
        <fullName evidence="7">Isoleucyl-tRNA synthetase</fullName>
    </alternativeName>
</protein>
<feature type="domain" description="Aminoacyl-tRNA synthetase class Ia" evidence="9">
    <location>
        <begin position="317"/>
        <end position="365"/>
    </location>
</feature>
<keyword evidence="8" id="KW-0812">Transmembrane</keyword>
<dbReference type="GO" id="GO:0032543">
    <property type="term" value="P:mitochondrial translation"/>
    <property type="evidence" value="ECO:0007669"/>
    <property type="project" value="TreeGrafter"/>
</dbReference>
<dbReference type="GO" id="GO:0005739">
    <property type="term" value="C:mitochondrion"/>
    <property type="evidence" value="ECO:0007669"/>
    <property type="project" value="TreeGrafter"/>
</dbReference>
<evidence type="ECO:0000259" key="10">
    <source>
        <dbReference type="Pfam" id="PF08264"/>
    </source>
</evidence>
<dbReference type="PRINTS" id="PR00984">
    <property type="entry name" value="TRNASYNTHILE"/>
</dbReference>
<dbReference type="InterPro" id="IPR013155">
    <property type="entry name" value="M/V/L/I-tRNA-synth_anticd-bd"/>
</dbReference>
<comment type="caution">
    <text evidence="11">The sequence shown here is derived from an EMBL/GenBank/DDBJ whole genome shotgun (WGS) entry which is preliminary data.</text>
</comment>
<keyword evidence="12" id="KW-1185">Reference proteome</keyword>
<keyword evidence="4" id="KW-0067">ATP-binding</keyword>
<evidence type="ECO:0000256" key="1">
    <source>
        <dbReference type="ARBA" id="ARBA00013165"/>
    </source>
</evidence>
<sequence length="518" mass="59508">MTLVNDVRLPPRARYPEGHVSRSVYTIFKLVSASPTSGRLLNEYFQDLSKLIRKVPQKEKLYAYIHLHYLLISCLLKLPVVIFAKIFCALDLYVHPVLNKGCPVVIGGDHITKESGTGLVHTAPGHGLEDYVTSQKYRLPMLSPVNDDGKFTEEAGKFCGLDVLADGNIAVVKYLDEHLSIIMEECYQQKYPYDWRPKKPTIFRATEQWFDSVEGFRGAVMDAIGHAIGHAIGLDLHFVQAENRTCALTSSRSDWCISRQGTWSSSIFAAIISEKVSDAWWYMKVKDRLPDKYHDKASEYEKETDTVDVWFDSGIHTAPYSSVMTHGFVLDEKGLKMSKSFGNDGYGPDVLRLLVSSVDYTGDVTIGPQFLHQMSDIYRKMQFYLLVCCFHFLSTSCWQADNAISYHNLPMIDQYALLQLENFVKNSKECYENYQFFKIFQRFVVVDLPNFYFDVAKDRLYAAYSFSYSIYIPVSKHVHDSCTLMMFIFSILSHVLQFSFRRGTQSVRFCISPMWWNI</sequence>
<dbReference type="PANTHER" id="PTHR42765">
    <property type="entry name" value="SOLEUCYL-TRNA SYNTHETASE"/>
    <property type="match status" value="1"/>
</dbReference>
<dbReference type="SUPFAM" id="SSF47323">
    <property type="entry name" value="Anticodon-binding domain of a subclass of class I aminoacyl-tRNA synthetases"/>
    <property type="match status" value="1"/>
</dbReference>
<dbReference type="AlphaFoldDB" id="A0A498I5B4"/>
<dbReference type="InterPro" id="IPR050081">
    <property type="entry name" value="Ile-tRNA_ligase"/>
</dbReference>
<feature type="domain" description="Aminoacyl-tRNA synthetase class Ia" evidence="9">
    <location>
        <begin position="200"/>
        <end position="316"/>
    </location>
</feature>
<dbReference type="InterPro" id="IPR002300">
    <property type="entry name" value="aa-tRNA-synth_Ia"/>
</dbReference>
<evidence type="ECO:0000256" key="7">
    <source>
        <dbReference type="ARBA" id="ARBA00032665"/>
    </source>
</evidence>
<evidence type="ECO:0000256" key="5">
    <source>
        <dbReference type="ARBA" id="ARBA00022917"/>
    </source>
</evidence>
<dbReference type="GO" id="GO:0002161">
    <property type="term" value="F:aminoacyl-tRNA deacylase activity"/>
    <property type="evidence" value="ECO:0007669"/>
    <property type="project" value="InterPro"/>
</dbReference>
<keyword evidence="3" id="KW-0547">Nucleotide-binding</keyword>
<evidence type="ECO:0000256" key="8">
    <source>
        <dbReference type="SAM" id="Phobius"/>
    </source>
</evidence>
<feature type="domain" description="Methionyl/Valyl/Leucyl/Isoleucyl-tRNA synthetase anticodon-binding" evidence="10">
    <location>
        <begin position="413"/>
        <end position="486"/>
    </location>
</feature>